<dbReference type="Pfam" id="PF16289">
    <property type="entry name" value="PIN_12"/>
    <property type="match status" value="1"/>
</dbReference>
<sequence length="340" mass="39662">MEKDYVFVDTSVFCKANYFVKDGTISHLFQLQDKGRITLLMPTITKREVQKHYKQDLVEQFDKLSKLHKLKNIESYNLPVMNKDDIYKEVNNKISEMMNHVCELDYSYCQDVEAVFEKYFEKQYPFAGKGKEKEFPDAFALQAIEKYAADNQIKKIIVLSEDGDMTGYQSPVLDTSEDYKVYLSRKLTEDADLSEFEKALNDSLPNIEYQLNQKVEALLTNPGTYQEVINLNEVSDVSLNGFEVALNSDDCYITSINEHSIDIDLHAKVEFSVSVEYLDLESSYYDREYNQWLARNYVFDTIERSDNIVLKLKYSIDMLHLEVIDYGIDNLEDEINGRIF</sequence>
<gene>
    <name evidence="2" type="ORF">DXC61_13520</name>
</gene>
<dbReference type="AlphaFoldDB" id="A0AA92SWD6"/>
<comment type="caution">
    <text evidence="2">The sequence shown here is derived from an EMBL/GenBank/DDBJ whole genome shotgun (WGS) entry which is preliminary data.</text>
</comment>
<dbReference type="InterPro" id="IPR032557">
    <property type="entry name" value="DUF4935"/>
</dbReference>
<dbReference type="EMBL" id="QSSA01000038">
    <property type="protein sequence ID" value="RGL55501.1"/>
    <property type="molecule type" value="Genomic_DNA"/>
</dbReference>
<evidence type="ECO:0000313" key="2">
    <source>
        <dbReference type="EMBL" id="RGL55501.1"/>
    </source>
</evidence>
<organism evidence="2 3">
    <name type="scientific">Segatella copri</name>
    <dbReference type="NCBI Taxonomy" id="165179"/>
    <lineage>
        <taxon>Bacteria</taxon>
        <taxon>Pseudomonadati</taxon>
        <taxon>Bacteroidota</taxon>
        <taxon>Bacteroidia</taxon>
        <taxon>Bacteroidales</taxon>
        <taxon>Prevotellaceae</taxon>
        <taxon>Segatella</taxon>
    </lineage>
</organism>
<feature type="domain" description="DUF4935" evidence="1">
    <location>
        <begin position="6"/>
        <end position="165"/>
    </location>
</feature>
<protein>
    <recommendedName>
        <fullName evidence="1">DUF4935 domain-containing protein</fullName>
    </recommendedName>
</protein>
<dbReference type="RefSeq" id="WP_117695586.1">
    <property type="nucleotide sequence ID" value="NZ_QSSA01000038.1"/>
</dbReference>
<reference evidence="2 3" key="1">
    <citation type="submission" date="2018-08" db="EMBL/GenBank/DDBJ databases">
        <title>A genome reference for cultivated species of the human gut microbiota.</title>
        <authorList>
            <person name="Zou Y."/>
            <person name="Xue W."/>
            <person name="Luo G."/>
        </authorList>
    </citation>
    <scope>NUCLEOTIDE SEQUENCE [LARGE SCALE GENOMIC DNA]</scope>
    <source>
        <strain evidence="2 3">TF06-40</strain>
    </source>
</reference>
<accession>A0AA92SWD6</accession>
<name>A0AA92SWD6_9BACT</name>
<evidence type="ECO:0000259" key="1">
    <source>
        <dbReference type="Pfam" id="PF16289"/>
    </source>
</evidence>
<evidence type="ECO:0000313" key="3">
    <source>
        <dbReference type="Proteomes" id="UP000261187"/>
    </source>
</evidence>
<dbReference type="Proteomes" id="UP000261187">
    <property type="component" value="Unassembled WGS sequence"/>
</dbReference>
<proteinExistence type="predicted"/>